<gene>
    <name evidence="5" type="ORF">DFQ27_006464</name>
</gene>
<proteinExistence type="inferred from homology"/>
<sequence length="593" mass="64467">MAKNGTLSSIPCDTQLPTLCLNLAPKAQFLMTRTNRQIKVQAPKAGTFQGYYDQNSFRFLGIRYAQSPVGDLRFREPQAYTPPANATEVQDATRYGSACIQLRSNDTTAAQAASFIMNQASENEDCLFLNVYTPSLRADASTPGLPVMVYIYGGGFLDNSGSTPLFEPGNVVSRGGVVVVSFNYRLGFLGTFQNKDGGIPASEAPGNLATRDQILALQWVRDNIEAFGGDPNRVTIFGESAGAYSIRALLTAPSAYSLYKNVIMQSDPLGLPLANATSMGYATNMTMQALGCSPSDIACARNKTVDEISAAQLKTVQGIDSPTSPYNWVAKEVFYRPAVDQDLIQGDLSQLAASNGPYNTNATIMWGFTHDDAGILIPIYLPLPVPPQSFNASVASLLPGFPGALFANASSVYPINTTDADGVRSMLSDAATDWYFRCPLFNVTRSLGSRSRLYSFEFDYGRQVPPVWPVRPSSFCNLPQRVCHGADIIPSFASANYFLAYPQTGVNARFARQIVDRFTTLAKTGTPNPTEDLPGYERLNPDVANVMLDPYTSSATNTVLFGATAGNVTQNLVKARCDYIEQNQHYLYEVYRS</sequence>
<dbReference type="PROSITE" id="PS00941">
    <property type="entry name" value="CARBOXYLESTERASE_B_2"/>
    <property type="match status" value="1"/>
</dbReference>
<feature type="domain" description="Carboxylesterase type B" evidence="4">
    <location>
        <begin position="44"/>
        <end position="547"/>
    </location>
</feature>
<dbReference type="Gene3D" id="3.40.50.1820">
    <property type="entry name" value="alpha/beta hydrolase"/>
    <property type="match status" value="1"/>
</dbReference>
<comment type="similarity">
    <text evidence="1 3">Belongs to the type-B carboxylesterase/lipase family.</text>
</comment>
<protein>
    <recommendedName>
        <fullName evidence="3">Carboxylic ester hydrolase</fullName>
        <ecNumber evidence="3">3.1.1.-</ecNumber>
    </recommendedName>
</protein>
<dbReference type="InterPro" id="IPR019819">
    <property type="entry name" value="Carboxylesterase_B_CS"/>
</dbReference>
<dbReference type="InterPro" id="IPR002018">
    <property type="entry name" value="CarbesteraseB"/>
</dbReference>
<organism evidence="5 6">
    <name type="scientific">Actinomortierella ambigua</name>
    <dbReference type="NCBI Taxonomy" id="1343610"/>
    <lineage>
        <taxon>Eukaryota</taxon>
        <taxon>Fungi</taxon>
        <taxon>Fungi incertae sedis</taxon>
        <taxon>Mucoromycota</taxon>
        <taxon>Mortierellomycotina</taxon>
        <taxon>Mortierellomycetes</taxon>
        <taxon>Mortierellales</taxon>
        <taxon>Mortierellaceae</taxon>
        <taxon>Actinomortierella</taxon>
    </lineage>
</organism>
<dbReference type="OrthoDB" id="408631at2759"/>
<name>A0A9P6UC47_9FUNG</name>
<keyword evidence="6" id="KW-1185">Reference proteome</keyword>
<dbReference type="Proteomes" id="UP000807716">
    <property type="component" value="Unassembled WGS sequence"/>
</dbReference>
<evidence type="ECO:0000256" key="2">
    <source>
        <dbReference type="ARBA" id="ARBA00022801"/>
    </source>
</evidence>
<dbReference type="EMBL" id="JAAAJB010000048">
    <property type="protein sequence ID" value="KAG0268548.1"/>
    <property type="molecule type" value="Genomic_DNA"/>
</dbReference>
<dbReference type="AlphaFoldDB" id="A0A9P6UC47"/>
<accession>A0A9P6UC47</accession>
<dbReference type="PANTHER" id="PTHR45570">
    <property type="entry name" value="CARBOXYLIC ESTER HYDROLASE"/>
    <property type="match status" value="1"/>
</dbReference>
<dbReference type="EC" id="3.1.1.-" evidence="3"/>
<dbReference type="PROSITE" id="PS00122">
    <property type="entry name" value="CARBOXYLESTERASE_B_1"/>
    <property type="match status" value="1"/>
</dbReference>
<evidence type="ECO:0000313" key="5">
    <source>
        <dbReference type="EMBL" id="KAG0268548.1"/>
    </source>
</evidence>
<dbReference type="Pfam" id="PF00135">
    <property type="entry name" value="COesterase"/>
    <property type="match status" value="1"/>
</dbReference>
<dbReference type="InterPro" id="IPR019826">
    <property type="entry name" value="Carboxylesterase_B_AS"/>
</dbReference>
<keyword evidence="2 3" id="KW-0378">Hydrolase</keyword>
<evidence type="ECO:0000256" key="3">
    <source>
        <dbReference type="RuleBase" id="RU361235"/>
    </source>
</evidence>
<dbReference type="GO" id="GO:0016787">
    <property type="term" value="F:hydrolase activity"/>
    <property type="evidence" value="ECO:0007669"/>
    <property type="project" value="UniProtKB-KW"/>
</dbReference>
<reference evidence="5" key="1">
    <citation type="journal article" date="2020" name="Fungal Divers.">
        <title>Resolving the Mortierellaceae phylogeny through synthesis of multi-gene phylogenetics and phylogenomics.</title>
        <authorList>
            <person name="Vandepol N."/>
            <person name="Liber J."/>
            <person name="Desiro A."/>
            <person name="Na H."/>
            <person name="Kennedy M."/>
            <person name="Barry K."/>
            <person name="Grigoriev I.V."/>
            <person name="Miller A.N."/>
            <person name="O'Donnell K."/>
            <person name="Stajich J.E."/>
            <person name="Bonito G."/>
        </authorList>
    </citation>
    <scope>NUCLEOTIDE SEQUENCE</scope>
    <source>
        <strain evidence="5">BC1065</strain>
    </source>
</reference>
<evidence type="ECO:0000256" key="1">
    <source>
        <dbReference type="ARBA" id="ARBA00005964"/>
    </source>
</evidence>
<evidence type="ECO:0000259" key="4">
    <source>
        <dbReference type="Pfam" id="PF00135"/>
    </source>
</evidence>
<dbReference type="InterPro" id="IPR029058">
    <property type="entry name" value="AB_hydrolase_fold"/>
</dbReference>
<dbReference type="PANTHER" id="PTHR45570:SF1">
    <property type="entry name" value="CARBOXYLIC ESTER HYDROLASE"/>
    <property type="match status" value="1"/>
</dbReference>
<comment type="caution">
    <text evidence="5">The sequence shown here is derived from an EMBL/GenBank/DDBJ whole genome shotgun (WGS) entry which is preliminary data.</text>
</comment>
<evidence type="ECO:0000313" key="6">
    <source>
        <dbReference type="Proteomes" id="UP000807716"/>
    </source>
</evidence>
<dbReference type="SUPFAM" id="SSF53474">
    <property type="entry name" value="alpha/beta-Hydrolases"/>
    <property type="match status" value="1"/>
</dbReference>